<dbReference type="EMBL" id="JAVDQH010000033">
    <property type="protein sequence ID" value="MDR6246589.1"/>
    <property type="molecule type" value="Genomic_DNA"/>
</dbReference>
<evidence type="ECO:0000313" key="3">
    <source>
        <dbReference type="Proteomes" id="UP001185028"/>
    </source>
</evidence>
<dbReference type="Pfam" id="PF06335">
    <property type="entry name" value="DUF1054"/>
    <property type="match status" value="1"/>
</dbReference>
<dbReference type="InterPro" id="IPR009403">
    <property type="entry name" value="UPF0637"/>
</dbReference>
<dbReference type="PIRSF" id="PIRSF021332">
    <property type="entry name" value="DUF1054"/>
    <property type="match status" value="1"/>
</dbReference>
<reference evidence="2 3" key="1">
    <citation type="submission" date="2023-07" db="EMBL/GenBank/DDBJ databases">
        <title>Genomic Encyclopedia of Type Strains, Phase IV (KMG-IV): sequencing the most valuable type-strain genomes for metagenomic binning, comparative biology and taxonomic classification.</title>
        <authorList>
            <person name="Goeker M."/>
        </authorList>
    </citation>
    <scope>NUCLEOTIDE SEQUENCE [LARGE SCALE GENOMIC DNA]</scope>
    <source>
        <strain evidence="2 3">DSM 22170</strain>
    </source>
</reference>
<keyword evidence="3" id="KW-1185">Reference proteome</keyword>
<comment type="caution">
    <text evidence="2">The sequence shown here is derived from an EMBL/GenBank/DDBJ whole genome shotgun (WGS) entry which is preliminary data.</text>
</comment>
<evidence type="ECO:0000313" key="2">
    <source>
        <dbReference type="EMBL" id="MDR6246589.1"/>
    </source>
</evidence>
<dbReference type="Proteomes" id="UP001185028">
    <property type="component" value="Unassembled WGS sequence"/>
</dbReference>
<dbReference type="InterPro" id="IPR053707">
    <property type="entry name" value="UPF0637_domain_sf"/>
</dbReference>
<gene>
    <name evidence="2" type="ORF">JOC58_004534</name>
</gene>
<protein>
    <recommendedName>
        <fullName evidence="1">UPF0637 protein JOC58_004534</fullName>
    </recommendedName>
</protein>
<evidence type="ECO:0000256" key="1">
    <source>
        <dbReference type="HAMAP-Rule" id="MF_01851"/>
    </source>
</evidence>
<accession>A0ABU1J5A5</accession>
<sequence length="215" mass="24466">MMNSTKEATFSGFTAEDFEVFAIDGLEPRMEALIARVRPKLTALGELIQPHLATLCGEEMYVHVAKHARRTVNPPKDTWVAWAANKRGYKALPHFEVGMFGTHVFVVFAIIYESPRKVDFGRAMVAKLDEVKQIVPAHYYWSPDHMSPQGTPQAELSDEQLLEMANRLQNVKKSEIICGLRFDKNDPLLRDGDAFVRQVEDTFQQLLPLYRMATV</sequence>
<dbReference type="Gene3D" id="3.30.930.20">
    <property type="entry name" value="Protein of unknown function DUF1054"/>
    <property type="match status" value="1"/>
</dbReference>
<dbReference type="SUPFAM" id="SSF142913">
    <property type="entry name" value="YktB/PF0168-like"/>
    <property type="match status" value="1"/>
</dbReference>
<proteinExistence type="inferred from homology"/>
<comment type="similarity">
    <text evidence="1">Belongs to the UPF0637 family.</text>
</comment>
<organism evidence="2 3">
    <name type="scientific">Paenibacillus hunanensis</name>
    <dbReference type="NCBI Taxonomy" id="539262"/>
    <lineage>
        <taxon>Bacteria</taxon>
        <taxon>Bacillati</taxon>
        <taxon>Bacillota</taxon>
        <taxon>Bacilli</taxon>
        <taxon>Bacillales</taxon>
        <taxon>Paenibacillaceae</taxon>
        <taxon>Paenibacillus</taxon>
    </lineage>
</organism>
<dbReference type="HAMAP" id="MF_01851">
    <property type="entry name" value="UPF0637"/>
    <property type="match status" value="1"/>
</dbReference>
<name>A0ABU1J5A5_9BACL</name>